<evidence type="ECO:0000313" key="1">
    <source>
        <dbReference type="EMBL" id="KHF26074.1"/>
    </source>
</evidence>
<dbReference type="EMBL" id="MPNX01000012">
    <property type="protein sequence ID" value="OOY34702.1"/>
    <property type="molecule type" value="Genomic_DNA"/>
</dbReference>
<protein>
    <submittedName>
        <fullName evidence="1">Uncharacterized protein</fullName>
    </submittedName>
</protein>
<dbReference type="AlphaFoldDB" id="A0A0B0HDS2"/>
<comment type="caution">
    <text evidence="1">The sequence shown here is derived from an EMBL/GenBank/DDBJ whole genome shotgun (WGS) entry which is preliminary data.</text>
</comment>
<evidence type="ECO:0000313" key="2">
    <source>
        <dbReference type="EMBL" id="OOY34702.1"/>
    </source>
</evidence>
<organism evidence="1 3">
    <name type="scientific">Solemya velum gill symbiont</name>
    <dbReference type="NCBI Taxonomy" id="2340"/>
    <lineage>
        <taxon>Bacteria</taxon>
        <taxon>Pseudomonadati</taxon>
        <taxon>Pseudomonadota</taxon>
        <taxon>Gammaproteobacteria</taxon>
        <taxon>sulfur-oxidizing symbionts</taxon>
    </lineage>
</organism>
<reference evidence="2 4" key="2">
    <citation type="submission" date="2016-11" db="EMBL/GenBank/DDBJ databases">
        <title>Mixed transmission modes and dynamic genome evolution in an obligate animal-bacterial symbiosis.</title>
        <authorList>
            <person name="Russell S.L."/>
            <person name="Corbett-Detig R.B."/>
            <person name="Cavanaugh C.M."/>
        </authorList>
    </citation>
    <scope>NUCLEOTIDE SEQUENCE [LARGE SCALE GENOMIC DNA]</scope>
    <source>
        <strain evidence="2">MA-KB16</strain>
    </source>
</reference>
<dbReference type="Proteomes" id="UP000190962">
    <property type="component" value="Unassembled WGS sequence"/>
</dbReference>
<reference evidence="1 3" key="1">
    <citation type="journal article" date="2014" name="BMC Genomics">
        <title>The genome of the intracellular bacterium of the coastal bivalve, Solemya velum: a blueprint for thriving in and out of symbiosis.</title>
        <authorList>
            <person name="Dmytrenko O."/>
            <person name="Russell S.L."/>
            <person name="Loo W.T."/>
            <person name="Fontanez K.M."/>
            <person name="Liao L."/>
            <person name="Roeselers G."/>
            <person name="Sharma R."/>
            <person name="Stewart F.J."/>
            <person name="Newton I.L."/>
            <person name="Woyke T."/>
            <person name="Wu D."/>
            <person name="Lang J.M."/>
            <person name="Eisen J.A."/>
            <person name="Cavanaugh C.M."/>
        </authorList>
    </citation>
    <scope>NUCLEOTIDE SEQUENCE [LARGE SCALE GENOMIC DNA]</scope>
    <source>
        <strain evidence="1 3">WH</strain>
    </source>
</reference>
<keyword evidence="3" id="KW-1185">Reference proteome</keyword>
<evidence type="ECO:0000313" key="3">
    <source>
        <dbReference type="Proteomes" id="UP000030856"/>
    </source>
</evidence>
<dbReference type="GeneID" id="86992133"/>
<dbReference type="Proteomes" id="UP000030856">
    <property type="component" value="Unassembled WGS sequence"/>
</dbReference>
<sequence>MTSNDESGVNQGVELAINEVLESETKAQQRVAECEMEAEVRIVKAHQAAQRIARRTDKRITRIHLRFQTVTKDLERWLKTADKYPAEFHMQQAMQDEVVSRVVTGLADQLTHLEQQDE</sequence>
<proteinExistence type="predicted"/>
<evidence type="ECO:0000313" key="4">
    <source>
        <dbReference type="Proteomes" id="UP000190962"/>
    </source>
</evidence>
<gene>
    <name evidence="2" type="ORF">BOV88_08850</name>
    <name evidence="1" type="ORF">JV46_14350</name>
</gene>
<dbReference type="STRING" id="2340.JV46_14350"/>
<dbReference type="RefSeq" id="WP_043115792.1">
    <property type="nucleotide sequence ID" value="NZ_JRAA01000001.1"/>
</dbReference>
<accession>A0A0B0HDS2</accession>
<name>A0A0B0HDS2_SOVGS</name>
<dbReference type="EMBL" id="JRAA01000001">
    <property type="protein sequence ID" value="KHF26074.1"/>
    <property type="molecule type" value="Genomic_DNA"/>
</dbReference>